<evidence type="ECO:0000313" key="2">
    <source>
        <dbReference type="Proteomes" id="UP001597052"/>
    </source>
</evidence>
<proteinExistence type="predicted"/>
<accession>A0ABD6DBY0</accession>
<gene>
    <name evidence="1" type="ORF">ACFSBW_18500</name>
</gene>
<dbReference type="EMBL" id="JBHUDM010000010">
    <property type="protein sequence ID" value="MFD1643845.1"/>
    <property type="molecule type" value="Genomic_DNA"/>
</dbReference>
<evidence type="ECO:0008006" key="3">
    <source>
        <dbReference type="Google" id="ProtNLM"/>
    </source>
</evidence>
<protein>
    <recommendedName>
        <fullName evidence="3">HNH endonuclease</fullName>
    </recommendedName>
</protein>
<dbReference type="Proteomes" id="UP001597052">
    <property type="component" value="Unassembled WGS sequence"/>
</dbReference>
<comment type="caution">
    <text evidence="1">The sequence shown here is derived from an EMBL/GenBank/DDBJ whole genome shotgun (WGS) entry which is preliminary data.</text>
</comment>
<dbReference type="AlphaFoldDB" id="A0ABD6DBY0"/>
<evidence type="ECO:0000313" key="1">
    <source>
        <dbReference type="EMBL" id="MFD1643845.1"/>
    </source>
</evidence>
<organism evidence="1 2">
    <name type="scientific">Halohasta litorea</name>
    <dbReference type="NCBI Taxonomy" id="869891"/>
    <lineage>
        <taxon>Archaea</taxon>
        <taxon>Methanobacteriati</taxon>
        <taxon>Methanobacteriota</taxon>
        <taxon>Stenosarchaea group</taxon>
        <taxon>Halobacteria</taxon>
        <taxon>Halobacteriales</taxon>
        <taxon>Haloferacaceae</taxon>
        <taxon>Halohasta</taxon>
    </lineage>
</organism>
<keyword evidence="2" id="KW-1185">Reference proteome</keyword>
<dbReference type="RefSeq" id="WP_256397774.1">
    <property type="nucleotide sequence ID" value="NZ_JANHDJ010000012.1"/>
</dbReference>
<reference evidence="1 2" key="1">
    <citation type="journal article" date="2019" name="Int. J. Syst. Evol. Microbiol.">
        <title>The Global Catalogue of Microorganisms (GCM) 10K type strain sequencing project: providing services to taxonomists for standard genome sequencing and annotation.</title>
        <authorList>
            <consortium name="The Broad Institute Genomics Platform"/>
            <consortium name="The Broad Institute Genome Sequencing Center for Infectious Disease"/>
            <person name="Wu L."/>
            <person name="Ma J."/>
        </authorList>
    </citation>
    <scope>NUCLEOTIDE SEQUENCE [LARGE SCALE GENOMIC DNA]</scope>
    <source>
        <strain evidence="1 2">CGMCC 1.10593</strain>
    </source>
</reference>
<name>A0ABD6DBY0_9EURY</name>
<sequence>MLINTLVEPGRHHGNRSNHLVFVLLKAEKHGLNRIEPEPYTCECGIILTPEVLDRGDESKNSWPNCKSWRDGGKKKCPECDEYPSIDREQHIRARGYEPTPKSQIKSVTQSQREAALEETDHTCITCNSKAEYVKRMVPPRYGGSRDVVNLAPLCNKHYKKYGHMFADVLHPEEWHQIHHLDWEGYVEALRDKYANGSNRLVNILDSLLDEGQPENPYPYID</sequence>